<dbReference type="PANTHER" id="PTHR32024">
    <property type="entry name" value="TRK SYSTEM POTASSIUM UPTAKE PROTEIN TRKG-RELATED"/>
    <property type="match status" value="1"/>
</dbReference>
<proteinExistence type="predicted"/>
<evidence type="ECO:0000256" key="5">
    <source>
        <dbReference type="ARBA" id="ARBA00022989"/>
    </source>
</evidence>
<dbReference type="Pfam" id="PF02386">
    <property type="entry name" value="TrkH"/>
    <property type="match status" value="1"/>
</dbReference>
<sequence length="96" mass="10221">MSFANRVRHRRDGIRMPPPARLVIGLALLTLTGSLLLMLPGISAARPLRINEAVFTAVSALTVTGLTVIAPSRDLTVFGQIVLLMLIQVGGVGFMV</sequence>
<keyword evidence="2" id="KW-0813">Transport</keyword>
<keyword evidence="6" id="KW-0406">Ion transport</keyword>
<keyword evidence="3" id="KW-1003">Cell membrane</keyword>
<organism evidence="9 10">
    <name type="scientific">Candidatus Thermofonsia Clade 3 bacterium</name>
    <dbReference type="NCBI Taxonomy" id="2364212"/>
    <lineage>
        <taxon>Bacteria</taxon>
        <taxon>Bacillati</taxon>
        <taxon>Chloroflexota</taxon>
        <taxon>Candidatus Thermofontia</taxon>
        <taxon>Candidatus Thermofonsia Clade 3</taxon>
    </lineage>
</organism>
<protein>
    <submittedName>
        <fullName evidence="9">Potassium transporter</fullName>
    </submittedName>
</protein>
<gene>
    <name evidence="9" type="ORF">CUN48_01005</name>
</gene>
<dbReference type="GO" id="GO:0008324">
    <property type="term" value="F:monoatomic cation transmembrane transporter activity"/>
    <property type="evidence" value="ECO:0007669"/>
    <property type="project" value="InterPro"/>
</dbReference>
<dbReference type="GO" id="GO:0005886">
    <property type="term" value="C:plasma membrane"/>
    <property type="evidence" value="ECO:0007669"/>
    <property type="project" value="UniProtKB-SubCell"/>
</dbReference>
<evidence type="ECO:0000313" key="10">
    <source>
        <dbReference type="Proteomes" id="UP000230790"/>
    </source>
</evidence>
<accession>A0A2M8QGS1</accession>
<evidence type="ECO:0000256" key="3">
    <source>
        <dbReference type="ARBA" id="ARBA00022475"/>
    </source>
</evidence>
<evidence type="ECO:0000256" key="2">
    <source>
        <dbReference type="ARBA" id="ARBA00022448"/>
    </source>
</evidence>
<comment type="caution">
    <text evidence="9">The sequence shown here is derived from an EMBL/GenBank/DDBJ whole genome shotgun (WGS) entry which is preliminary data.</text>
</comment>
<feature type="transmembrane region" description="Helical" evidence="8">
    <location>
        <begin position="54"/>
        <end position="70"/>
    </location>
</feature>
<dbReference type="AlphaFoldDB" id="A0A2M8QGS1"/>
<evidence type="ECO:0000256" key="6">
    <source>
        <dbReference type="ARBA" id="ARBA00023065"/>
    </source>
</evidence>
<keyword evidence="4 8" id="KW-0812">Transmembrane</keyword>
<reference evidence="9 10" key="1">
    <citation type="submission" date="2017-11" db="EMBL/GenBank/DDBJ databases">
        <title>Evolution of Phototrophy in the Chloroflexi Phylum Driven by Horizontal Gene Transfer.</title>
        <authorList>
            <person name="Ward L.M."/>
            <person name="Hemp J."/>
            <person name="Shih P.M."/>
            <person name="Mcglynn S.E."/>
            <person name="Fischer W."/>
        </authorList>
    </citation>
    <scope>NUCLEOTIDE SEQUENCE [LARGE SCALE GENOMIC DNA]</scope>
    <source>
        <strain evidence="9">JP3_7</strain>
    </source>
</reference>
<keyword evidence="5 8" id="KW-1133">Transmembrane helix</keyword>
<name>A0A2M8QGS1_9CHLR</name>
<comment type="subcellular location">
    <subcellularLocation>
        <location evidence="1">Cell membrane</location>
        <topology evidence="1">Multi-pass membrane protein</topology>
    </subcellularLocation>
</comment>
<evidence type="ECO:0000313" key="9">
    <source>
        <dbReference type="EMBL" id="PJF48968.1"/>
    </source>
</evidence>
<dbReference type="EMBL" id="PGTN01000003">
    <property type="protein sequence ID" value="PJF48968.1"/>
    <property type="molecule type" value="Genomic_DNA"/>
</dbReference>
<evidence type="ECO:0000256" key="7">
    <source>
        <dbReference type="ARBA" id="ARBA00023136"/>
    </source>
</evidence>
<evidence type="ECO:0000256" key="1">
    <source>
        <dbReference type="ARBA" id="ARBA00004651"/>
    </source>
</evidence>
<dbReference type="Proteomes" id="UP000230790">
    <property type="component" value="Unassembled WGS sequence"/>
</dbReference>
<dbReference type="InterPro" id="IPR003445">
    <property type="entry name" value="Cat_transpt"/>
</dbReference>
<feature type="transmembrane region" description="Helical" evidence="8">
    <location>
        <begin position="77"/>
        <end position="95"/>
    </location>
</feature>
<dbReference type="PANTHER" id="PTHR32024:SF1">
    <property type="entry name" value="KTR SYSTEM POTASSIUM UPTAKE PROTEIN B"/>
    <property type="match status" value="1"/>
</dbReference>
<keyword evidence="7 8" id="KW-0472">Membrane</keyword>
<feature type="non-terminal residue" evidence="9">
    <location>
        <position position="96"/>
    </location>
</feature>
<evidence type="ECO:0000256" key="8">
    <source>
        <dbReference type="SAM" id="Phobius"/>
    </source>
</evidence>
<evidence type="ECO:0000256" key="4">
    <source>
        <dbReference type="ARBA" id="ARBA00022692"/>
    </source>
</evidence>
<dbReference type="GO" id="GO:0030001">
    <property type="term" value="P:metal ion transport"/>
    <property type="evidence" value="ECO:0007669"/>
    <property type="project" value="UniProtKB-ARBA"/>
</dbReference>